<evidence type="ECO:0000256" key="1">
    <source>
        <dbReference type="ARBA" id="ARBA00022801"/>
    </source>
</evidence>
<dbReference type="Proteomes" id="UP000291933">
    <property type="component" value="Unassembled WGS sequence"/>
</dbReference>
<dbReference type="InterPro" id="IPR002772">
    <property type="entry name" value="Glyco_hydro_3_C"/>
</dbReference>
<dbReference type="InterPro" id="IPR036881">
    <property type="entry name" value="Glyco_hydro_3_C_sf"/>
</dbReference>
<keyword evidence="1" id="KW-0378">Hydrolase</keyword>
<dbReference type="EMBL" id="SDMR01000024">
    <property type="protein sequence ID" value="TBT92089.1"/>
    <property type="molecule type" value="Genomic_DNA"/>
</dbReference>
<reference evidence="3 4" key="1">
    <citation type="submission" date="2019-01" db="EMBL/GenBank/DDBJ databases">
        <title>Lactibacter flavus gen. nov., sp. nov., a novel bacterium of the family Propionibacteriaceae isolated from raw milk and dairy products.</title>
        <authorList>
            <person name="Huptas C."/>
            <person name="Wenning M."/>
            <person name="Breitenwieser F."/>
            <person name="Doll E."/>
            <person name="Von Neubeck M."/>
            <person name="Busse H.-J."/>
            <person name="Scherer S."/>
        </authorList>
    </citation>
    <scope>NUCLEOTIDE SEQUENCE [LARGE SCALE GENOMIC DNA]</scope>
    <source>
        <strain evidence="4">DSM 22130 / JCM 15804 / WR061</strain>
    </source>
</reference>
<dbReference type="SUPFAM" id="SSF52279">
    <property type="entry name" value="Beta-D-glucan exohydrolase, C-terminal domain"/>
    <property type="match status" value="1"/>
</dbReference>
<proteinExistence type="predicted"/>
<accession>A0A4Q9KJR3</accession>
<organism evidence="3 4">
    <name type="scientific">Propioniciclava tarda</name>
    <dbReference type="NCBI Taxonomy" id="433330"/>
    <lineage>
        <taxon>Bacteria</taxon>
        <taxon>Bacillati</taxon>
        <taxon>Actinomycetota</taxon>
        <taxon>Actinomycetes</taxon>
        <taxon>Propionibacteriales</taxon>
        <taxon>Propionibacteriaceae</taxon>
        <taxon>Propioniciclava</taxon>
    </lineage>
</organism>
<dbReference type="GO" id="GO:0004553">
    <property type="term" value="F:hydrolase activity, hydrolyzing O-glycosyl compounds"/>
    <property type="evidence" value="ECO:0007669"/>
    <property type="project" value="InterPro"/>
</dbReference>
<protein>
    <recommendedName>
        <fullName evidence="2">Glycoside hydrolase family 3 C-terminal domain-containing protein</fullName>
    </recommendedName>
</protein>
<feature type="domain" description="Glycoside hydrolase family 3 C-terminal" evidence="2">
    <location>
        <begin position="31"/>
        <end position="138"/>
    </location>
</feature>
<gene>
    <name evidence="3" type="ORF">ET996_13590</name>
</gene>
<name>A0A4Q9KJR3_PROTD</name>
<sequence>MRSASPPRSGPRPIWAPTRAGCASRTRTVTAANSGDADLVRAAREAMGERPVIVVLRLHHPPVLTEIEPYADAILVDLGVSSRSVWDVIAGSYEPSGLLPLPLPASMETVEAHCEDLGFDYAVYTDAAGNSYDFGYGAQLVRTHQR</sequence>
<evidence type="ECO:0000313" key="3">
    <source>
        <dbReference type="EMBL" id="TBT92089.1"/>
    </source>
</evidence>
<evidence type="ECO:0000313" key="4">
    <source>
        <dbReference type="Proteomes" id="UP000291933"/>
    </source>
</evidence>
<dbReference type="Gene3D" id="3.40.50.1700">
    <property type="entry name" value="Glycoside hydrolase family 3 C-terminal domain"/>
    <property type="match status" value="1"/>
</dbReference>
<dbReference type="OrthoDB" id="3187421at2"/>
<evidence type="ECO:0000259" key="2">
    <source>
        <dbReference type="Pfam" id="PF01915"/>
    </source>
</evidence>
<dbReference type="AlphaFoldDB" id="A0A4Q9KJR3"/>
<keyword evidence="4" id="KW-1185">Reference proteome</keyword>
<dbReference type="Pfam" id="PF01915">
    <property type="entry name" value="Glyco_hydro_3_C"/>
    <property type="match status" value="1"/>
</dbReference>
<dbReference type="GO" id="GO:0005975">
    <property type="term" value="P:carbohydrate metabolic process"/>
    <property type="evidence" value="ECO:0007669"/>
    <property type="project" value="InterPro"/>
</dbReference>
<comment type="caution">
    <text evidence="3">The sequence shown here is derived from an EMBL/GenBank/DDBJ whole genome shotgun (WGS) entry which is preliminary data.</text>
</comment>